<comment type="caution">
    <text evidence="1">The sequence shown here is derived from an EMBL/GenBank/DDBJ whole genome shotgun (WGS) entry which is preliminary data.</text>
</comment>
<name>A0A7W7DDZ4_9ACTN</name>
<reference evidence="1 2" key="1">
    <citation type="submission" date="2020-08" db="EMBL/GenBank/DDBJ databases">
        <title>Sequencing the genomes of 1000 actinobacteria strains.</title>
        <authorList>
            <person name="Klenk H.-P."/>
        </authorList>
    </citation>
    <scope>NUCLEOTIDE SEQUENCE [LARGE SCALE GENOMIC DNA]</scope>
    <source>
        <strain evidence="1 2">DSM 45784</strain>
    </source>
</reference>
<proteinExistence type="predicted"/>
<dbReference type="Proteomes" id="UP000542210">
    <property type="component" value="Unassembled WGS sequence"/>
</dbReference>
<organism evidence="1 2">
    <name type="scientific">Sphaerisporangium siamense</name>
    <dbReference type="NCBI Taxonomy" id="795645"/>
    <lineage>
        <taxon>Bacteria</taxon>
        <taxon>Bacillati</taxon>
        <taxon>Actinomycetota</taxon>
        <taxon>Actinomycetes</taxon>
        <taxon>Streptosporangiales</taxon>
        <taxon>Streptosporangiaceae</taxon>
        <taxon>Sphaerisporangium</taxon>
    </lineage>
</organism>
<sequence>MIANGIVLTGVDARQAEHLLGLVRYGATRP</sequence>
<dbReference type="EMBL" id="JACHND010000001">
    <property type="protein sequence ID" value="MBB4703638.1"/>
    <property type="molecule type" value="Genomic_DNA"/>
</dbReference>
<accession>A0A7W7DDZ4</accession>
<keyword evidence="2" id="KW-1185">Reference proteome</keyword>
<evidence type="ECO:0000313" key="1">
    <source>
        <dbReference type="EMBL" id="MBB4703638.1"/>
    </source>
</evidence>
<dbReference type="AlphaFoldDB" id="A0A7W7DDZ4"/>
<gene>
    <name evidence="1" type="ORF">BJ982_005182</name>
</gene>
<evidence type="ECO:0000313" key="2">
    <source>
        <dbReference type="Proteomes" id="UP000542210"/>
    </source>
</evidence>
<protein>
    <submittedName>
        <fullName evidence="1">Uncharacterized protein</fullName>
    </submittedName>
</protein>